<dbReference type="Proteomes" id="UP000053611">
    <property type="component" value="Unassembled WGS sequence"/>
</dbReference>
<dbReference type="OrthoDB" id="2574664at2759"/>
<dbReference type="AlphaFoldDB" id="A0A0J1AZ97"/>
<feature type="region of interest" description="Disordered" evidence="1">
    <location>
        <begin position="192"/>
        <end position="255"/>
    </location>
</feature>
<feature type="compositionally biased region" description="Basic and acidic residues" evidence="1">
    <location>
        <begin position="73"/>
        <end position="88"/>
    </location>
</feature>
<feature type="compositionally biased region" description="Polar residues" evidence="1">
    <location>
        <begin position="108"/>
        <end position="125"/>
    </location>
</feature>
<gene>
    <name evidence="2" type="ORF">CC85DRAFT_287278</name>
</gene>
<dbReference type="GeneID" id="28984402"/>
<protein>
    <submittedName>
        <fullName evidence="2">Uncharacterized protein</fullName>
    </submittedName>
</protein>
<organism evidence="2 3">
    <name type="scientific">Cutaneotrichosporon oleaginosum</name>
    <dbReference type="NCBI Taxonomy" id="879819"/>
    <lineage>
        <taxon>Eukaryota</taxon>
        <taxon>Fungi</taxon>
        <taxon>Dikarya</taxon>
        <taxon>Basidiomycota</taxon>
        <taxon>Agaricomycotina</taxon>
        <taxon>Tremellomycetes</taxon>
        <taxon>Trichosporonales</taxon>
        <taxon>Trichosporonaceae</taxon>
        <taxon>Cutaneotrichosporon</taxon>
    </lineage>
</organism>
<evidence type="ECO:0000313" key="3">
    <source>
        <dbReference type="Proteomes" id="UP000053611"/>
    </source>
</evidence>
<name>A0A0J1AZ97_9TREE</name>
<sequence>MADVAARKRGRSPSPGYGDTLASPLEVLLKRRRRDPHTASRMPPPPVWGAPSLSSHTDEDDSPSSHGPSSPLRRGEEYFERRRQRQWERLQAPSQSQPLPSHPSSSPFRNQPLQRSRTNESTGSASDYEMEVARRQTLSSSPVMHQPPGSTPFRASQWTPEERNREWGEEYARPNSLLHSLHLARAESHPAPIQTPERMDMGTPHRTPGLTPGAPSSTAVPTPYRMRGVQETPGLAASSPWASSPQFSPYAPHAPAPSPVFYEPVVAAQYEEANRLLAELNVARMRRQHDEGE</sequence>
<dbReference type="EMBL" id="KQ087231">
    <property type="protein sequence ID" value="KLT40664.1"/>
    <property type="molecule type" value="Genomic_DNA"/>
</dbReference>
<proteinExistence type="predicted"/>
<dbReference type="RefSeq" id="XP_018277155.1">
    <property type="nucleotide sequence ID" value="XM_018423799.1"/>
</dbReference>
<feature type="compositionally biased region" description="Low complexity" evidence="1">
    <location>
        <begin position="89"/>
        <end position="107"/>
    </location>
</feature>
<evidence type="ECO:0000313" key="2">
    <source>
        <dbReference type="EMBL" id="KLT40664.1"/>
    </source>
</evidence>
<keyword evidence="3" id="KW-1185">Reference proteome</keyword>
<feature type="compositionally biased region" description="Basic and acidic residues" evidence="1">
    <location>
        <begin position="160"/>
        <end position="169"/>
    </location>
</feature>
<reference evidence="2 3" key="1">
    <citation type="submission" date="2015-03" db="EMBL/GenBank/DDBJ databases">
        <title>Genomics and transcriptomics of the oil-accumulating basidiomycete yeast T. oleaginosus allow insights into substrate utilization and the diverse evolutionary trajectories of mating systems in fungi.</title>
        <authorList>
            <consortium name="DOE Joint Genome Institute"/>
            <person name="Kourist R."/>
            <person name="Kracht O."/>
            <person name="Bracharz F."/>
            <person name="Lipzen A."/>
            <person name="Nolan M."/>
            <person name="Ohm R."/>
            <person name="Grigoriev I."/>
            <person name="Sun S."/>
            <person name="Heitman J."/>
            <person name="Bruck T."/>
            <person name="Nowrousian M."/>
        </authorList>
    </citation>
    <scope>NUCLEOTIDE SEQUENCE [LARGE SCALE GENOMIC DNA]</scope>
    <source>
        <strain evidence="2 3">IBC0246</strain>
    </source>
</reference>
<feature type="region of interest" description="Disordered" evidence="1">
    <location>
        <begin position="1"/>
        <end position="169"/>
    </location>
</feature>
<accession>A0A0J1AZ97</accession>
<evidence type="ECO:0000256" key="1">
    <source>
        <dbReference type="SAM" id="MobiDB-lite"/>
    </source>
</evidence>